<organism evidence="3 4">
    <name type="scientific">Neolentinus lepideus HHB14362 ss-1</name>
    <dbReference type="NCBI Taxonomy" id="1314782"/>
    <lineage>
        <taxon>Eukaryota</taxon>
        <taxon>Fungi</taxon>
        <taxon>Dikarya</taxon>
        <taxon>Basidiomycota</taxon>
        <taxon>Agaricomycotina</taxon>
        <taxon>Agaricomycetes</taxon>
        <taxon>Gloeophyllales</taxon>
        <taxon>Gloeophyllaceae</taxon>
        <taxon>Neolentinus</taxon>
    </lineage>
</organism>
<dbReference type="InterPro" id="IPR013094">
    <property type="entry name" value="AB_hydrolase_3"/>
</dbReference>
<evidence type="ECO:0000259" key="2">
    <source>
        <dbReference type="Pfam" id="PF07859"/>
    </source>
</evidence>
<evidence type="ECO:0000313" key="4">
    <source>
        <dbReference type="Proteomes" id="UP000076761"/>
    </source>
</evidence>
<name>A0A165P693_9AGAM</name>
<dbReference type="Gene3D" id="3.40.50.1820">
    <property type="entry name" value="alpha/beta hydrolase"/>
    <property type="match status" value="2"/>
</dbReference>
<dbReference type="Proteomes" id="UP000076761">
    <property type="component" value="Unassembled WGS sequence"/>
</dbReference>
<dbReference type="InParanoid" id="A0A165P693"/>
<keyword evidence="4" id="KW-1185">Reference proteome</keyword>
<evidence type="ECO:0000256" key="1">
    <source>
        <dbReference type="ARBA" id="ARBA00022801"/>
    </source>
</evidence>
<dbReference type="STRING" id="1314782.A0A165P693"/>
<accession>A0A165P693</accession>
<dbReference type="OrthoDB" id="2152029at2759"/>
<keyword evidence="1 3" id="KW-0378">Hydrolase</keyword>
<dbReference type="PANTHER" id="PTHR48081">
    <property type="entry name" value="AB HYDROLASE SUPERFAMILY PROTEIN C4A8.06C"/>
    <property type="match status" value="1"/>
</dbReference>
<feature type="domain" description="Alpha/beta hydrolase fold-3" evidence="2">
    <location>
        <begin position="80"/>
        <end position="178"/>
    </location>
</feature>
<protein>
    <submittedName>
        <fullName evidence="3">Alpha/beta-hydrolase</fullName>
    </submittedName>
</protein>
<gene>
    <name evidence="3" type="ORF">NEOLEDRAFT_1182432</name>
</gene>
<reference evidence="3 4" key="1">
    <citation type="journal article" date="2016" name="Mol. Biol. Evol.">
        <title>Comparative Genomics of Early-Diverging Mushroom-Forming Fungi Provides Insights into the Origins of Lignocellulose Decay Capabilities.</title>
        <authorList>
            <person name="Nagy L.G."/>
            <person name="Riley R."/>
            <person name="Tritt A."/>
            <person name="Adam C."/>
            <person name="Daum C."/>
            <person name="Floudas D."/>
            <person name="Sun H."/>
            <person name="Yadav J.S."/>
            <person name="Pangilinan J."/>
            <person name="Larsson K.H."/>
            <person name="Matsuura K."/>
            <person name="Barry K."/>
            <person name="Labutti K."/>
            <person name="Kuo R."/>
            <person name="Ohm R.A."/>
            <person name="Bhattacharya S.S."/>
            <person name="Shirouzu T."/>
            <person name="Yoshinaga Y."/>
            <person name="Martin F.M."/>
            <person name="Grigoriev I.V."/>
            <person name="Hibbett D.S."/>
        </authorList>
    </citation>
    <scope>NUCLEOTIDE SEQUENCE [LARGE SCALE GENOMIC DNA]</scope>
    <source>
        <strain evidence="3 4">HHB14362 ss-1</strain>
    </source>
</reference>
<proteinExistence type="predicted"/>
<dbReference type="PANTHER" id="PTHR48081:SF26">
    <property type="entry name" value="ALPHA_BETA HYDROLASE FOLD-3 DOMAIN-CONTAINING PROTEIN"/>
    <property type="match status" value="1"/>
</dbReference>
<dbReference type="Pfam" id="PF07859">
    <property type="entry name" value="Abhydrolase_3"/>
    <property type="match status" value="1"/>
</dbReference>
<dbReference type="InterPro" id="IPR029058">
    <property type="entry name" value="AB_hydrolase_fold"/>
</dbReference>
<dbReference type="EMBL" id="KV425618">
    <property type="protein sequence ID" value="KZT20579.1"/>
    <property type="molecule type" value="Genomic_DNA"/>
</dbReference>
<dbReference type="GO" id="GO:0016787">
    <property type="term" value="F:hydrolase activity"/>
    <property type="evidence" value="ECO:0007669"/>
    <property type="project" value="UniProtKB-KW"/>
</dbReference>
<dbReference type="SUPFAM" id="SSF53474">
    <property type="entry name" value="alpha/beta-Hydrolases"/>
    <property type="match status" value="1"/>
</dbReference>
<evidence type="ECO:0000313" key="3">
    <source>
        <dbReference type="EMBL" id="KZT20579.1"/>
    </source>
</evidence>
<sequence>MIIYDIGIPTSDPVARKKDARRLGQVWIDGVPEDLVVGEIAEMAQKNNVKPASVAGSWAGKRNEAGEYAYPALLDEKILYFCHGGSYLMGTAALDDLSSLPARTILEGAPEILDRAFGIEYRLCSAAPFEPANPFPAALLDALAGYRYLVSELGFDPQNIVVAGDSAGGNLSIVLIRYLTLSSLATLPPPRPDGHGVHPELHNPWISPASLRTNTAGAFQGLPPVIIITGSLEQTLDPVRTFRDRLVEDNGEETVKYIEYPEATHDFLLMTWHEPERSQATDEIRRWLETLFKA</sequence>
<dbReference type="InterPro" id="IPR050300">
    <property type="entry name" value="GDXG_lipolytic_enzyme"/>
</dbReference>
<dbReference type="AlphaFoldDB" id="A0A165P693"/>